<gene>
    <name evidence="1" type="ORF">EBO34_11330</name>
</gene>
<sequence length="75" mass="8618">MKTKSFKSYSNLFKAKPNLIKPHTNLSKPSSAIYLHTLVKKIVSTVHVKTHHIVYNKGTVKIPLLHKGFYFKINL</sequence>
<dbReference type="AlphaFoldDB" id="A0A3M7U013"/>
<dbReference type="Proteomes" id="UP000278746">
    <property type="component" value="Unassembled WGS sequence"/>
</dbReference>
<evidence type="ECO:0000313" key="1">
    <source>
        <dbReference type="EMBL" id="RNA70482.1"/>
    </source>
</evidence>
<evidence type="ECO:0000313" key="2">
    <source>
        <dbReference type="Proteomes" id="UP000278746"/>
    </source>
</evidence>
<keyword evidence="2" id="KW-1185">Reference proteome</keyword>
<protein>
    <submittedName>
        <fullName evidence="1">Uncharacterized protein</fullName>
    </submittedName>
</protein>
<proteinExistence type="predicted"/>
<reference evidence="1 2" key="1">
    <citation type="submission" date="2018-10" db="EMBL/GenBank/DDBJ databases">
        <title>Bacillus Keqinensis sp. nov., a moderately halophilic bacterium isolated from a saline-alkaline lake.</title>
        <authorList>
            <person name="Wang H."/>
        </authorList>
    </citation>
    <scope>NUCLEOTIDE SEQUENCE [LARGE SCALE GENOMIC DNA]</scope>
    <source>
        <strain evidence="1 2">KQ-3</strain>
    </source>
</reference>
<organism evidence="1 2">
    <name type="scientific">Alteribacter keqinensis</name>
    <dbReference type="NCBI Taxonomy" id="2483800"/>
    <lineage>
        <taxon>Bacteria</taxon>
        <taxon>Bacillati</taxon>
        <taxon>Bacillota</taxon>
        <taxon>Bacilli</taxon>
        <taxon>Bacillales</taxon>
        <taxon>Bacillaceae</taxon>
        <taxon>Alteribacter</taxon>
    </lineage>
</organism>
<comment type="caution">
    <text evidence="1">The sequence shown here is derived from an EMBL/GenBank/DDBJ whole genome shotgun (WGS) entry which is preliminary data.</text>
</comment>
<name>A0A3M7U013_9BACI</name>
<dbReference type="EMBL" id="RHIB01000001">
    <property type="protein sequence ID" value="RNA70482.1"/>
    <property type="molecule type" value="Genomic_DNA"/>
</dbReference>
<accession>A0A3M7U013</accession>